<dbReference type="Proteomes" id="UP000245778">
    <property type="component" value="Unassembled WGS sequence"/>
</dbReference>
<name>A0A2U1BEG0_9FIRM</name>
<protein>
    <submittedName>
        <fullName evidence="1">Uncharacterized protein</fullName>
    </submittedName>
</protein>
<dbReference type="AlphaFoldDB" id="A0A2U1BEG0"/>
<dbReference type="RefSeq" id="WP_129868826.1">
    <property type="nucleotide sequence ID" value="NZ_CP011524.1"/>
</dbReference>
<dbReference type="EMBL" id="QEKK01000011">
    <property type="protein sequence ID" value="PVY47039.1"/>
    <property type="molecule type" value="Genomic_DNA"/>
</dbReference>
<evidence type="ECO:0000313" key="2">
    <source>
        <dbReference type="Proteomes" id="UP000245778"/>
    </source>
</evidence>
<organism evidence="1 2">
    <name type="scientific">Intestinimonas butyriciproducens</name>
    <dbReference type="NCBI Taxonomy" id="1297617"/>
    <lineage>
        <taxon>Bacteria</taxon>
        <taxon>Bacillati</taxon>
        <taxon>Bacillota</taxon>
        <taxon>Clostridia</taxon>
        <taxon>Eubacteriales</taxon>
        <taxon>Intestinimonas</taxon>
    </lineage>
</organism>
<comment type="caution">
    <text evidence="1">The sequence shown here is derived from an EMBL/GenBank/DDBJ whole genome shotgun (WGS) entry which is preliminary data.</text>
</comment>
<dbReference type="GeneID" id="93229099"/>
<gene>
    <name evidence="1" type="ORF">C7373_11142</name>
</gene>
<proteinExistence type="predicted"/>
<sequence length="182" mass="20328">MKTHWKKKVSDPNFIGEGDFQEGEEKVLTIERVRIDETVTTAEGKSKKQVVHWKEPGNKPMILNVARSKNIEKVAGSGYFEDWPGVQVQLYIEHGIKAFGEVVSAVRVRPYKPRTQRTEPLPPCADCGGTISPAMEKTAEWMAAYTTKKYGKPLCADCAVKRKAAEAEQNKEENIASSDSDE</sequence>
<accession>A0A2U1BEG0</accession>
<reference evidence="1 2" key="1">
    <citation type="submission" date="2018-04" db="EMBL/GenBank/DDBJ databases">
        <title>Genomic Encyclopedia of Type Strains, Phase IV (KMG-IV): sequencing the most valuable type-strain genomes for metagenomic binning, comparative biology and taxonomic classification.</title>
        <authorList>
            <person name="Goeker M."/>
        </authorList>
    </citation>
    <scope>NUCLEOTIDE SEQUENCE [LARGE SCALE GENOMIC DNA]</scope>
    <source>
        <strain evidence="1 2">DSM 26588</strain>
    </source>
</reference>
<evidence type="ECO:0000313" key="1">
    <source>
        <dbReference type="EMBL" id="PVY47039.1"/>
    </source>
</evidence>
<dbReference type="OrthoDB" id="9095988at2"/>